<organism evidence="1 2">
    <name type="scientific">Durusdinium trenchii</name>
    <dbReference type="NCBI Taxonomy" id="1381693"/>
    <lineage>
        <taxon>Eukaryota</taxon>
        <taxon>Sar</taxon>
        <taxon>Alveolata</taxon>
        <taxon>Dinophyceae</taxon>
        <taxon>Suessiales</taxon>
        <taxon>Symbiodiniaceae</taxon>
        <taxon>Durusdinium</taxon>
    </lineage>
</organism>
<comment type="caution">
    <text evidence="1">The sequence shown here is derived from an EMBL/GenBank/DDBJ whole genome shotgun (WGS) entry which is preliminary data.</text>
</comment>
<proteinExistence type="predicted"/>
<dbReference type="Proteomes" id="UP001642484">
    <property type="component" value="Unassembled WGS sequence"/>
</dbReference>
<gene>
    <name evidence="1" type="ORF">CCMP2556_LOCUS27149</name>
</gene>
<sequence>MAGADDGALLQAVAEHTSDSDAGTEEAAASSGGFQFDFAAVTRAVGKWLLDRCKEPDAMYRGLQLLEHAATNDCVLDSLGGRKVTKQQVEVALDMVRDACPFALRPRMDFNSFDSEMLAKAKEMIDASQNGAGQLPWSQKFLHLESKSFIVVKEGALSMIENLLHCIRRKSFKIRLLPAWEIEVNSCQAKSAVPCERIQRRLVHQISQIIDSNVGESLSDKVRLENLAGMNQQLKHSVISNELLRRFLSRNAGFCGTSHSANSDLLELNLVSQKSNTGTVAAAHFVACYFLTAGQKLLEKLGEMKIPSIAIYHDASEISTNEVLLVQCQIGNVACCSPPMFLSAAKLPEQQPVEEKQAVLQDKAAELPLVPLHQLVPLSGRGNKRQLSEQEKARQVPDVPMLLKEGDLAKTKQLYIALNHSLNKLVGFQWKDSKPTNVLRPVVLGERRETFVHPTLGDMKFVFNEEMKTSQWQSTKTIQFAQHVRIASVSDQGSSCFSLVSALAEFIAVMPIRDTSHKMHRVIELAMKGSTQTTELRREIGLCLKFDKAPWNTGRFGRKLRESILFYASSMSENDVLLAPLRQGLEDELSVPEGDFECLKRKLLAWGQHLGTHRSISTEFDMGRWDSFTDGVLMQPGKRALAIGLYKSMQPFRTFTAEEVRGCCTSDGGVQQAKQCLLSFPNLIQKSMEQAFGSSTLKEMALFADLVSQEDSDEWSVLQEHVSFCLRLTKHTHRFLNYQMHAPWVCQAFLDIRGPEEEKLAQDMLQAMKTEWEMVLEAEASNAAWLSNCTHLKWQCYREIMTSAEESSWKLTPELLELTRAWFPKRSNTVTLEQTFNKMRDAEQRHSRHTRASPCQLAAVAIKSTNQILGGKSPDGRETKLALIEPPSSLLASMPKEFSNGFMKRDVFDSSRVPLASGGIPNATDIFRQSNRTSAFQFVGKGLGELDARVYFKKKNLTISSYLWIASVIPEGAVARLTDS</sequence>
<name>A0ABP0MS20_9DINO</name>
<protein>
    <submittedName>
        <fullName evidence="1">Uncharacterized protein</fullName>
    </submittedName>
</protein>
<accession>A0ABP0MS20</accession>
<evidence type="ECO:0000313" key="2">
    <source>
        <dbReference type="Proteomes" id="UP001642484"/>
    </source>
</evidence>
<reference evidence="1 2" key="1">
    <citation type="submission" date="2024-02" db="EMBL/GenBank/DDBJ databases">
        <authorList>
            <person name="Chen Y."/>
            <person name="Shah S."/>
            <person name="Dougan E. K."/>
            <person name="Thang M."/>
            <person name="Chan C."/>
        </authorList>
    </citation>
    <scope>NUCLEOTIDE SEQUENCE [LARGE SCALE GENOMIC DNA]</scope>
</reference>
<dbReference type="EMBL" id="CAXAMN010019446">
    <property type="protein sequence ID" value="CAK9054280.1"/>
    <property type="molecule type" value="Genomic_DNA"/>
</dbReference>
<evidence type="ECO:0000313" key="1">
    <source>
        <dbReference type="EMBL" id="CAK9054280.1"/>
    </source>
</evidence>
<keyword evidence="2" id="KW-1185">Reference proteome</keyword>